<dbReference type="EMBL" id="SZZH01000008">
    <property type="protein sequence ID" value="TKV56146.1"/>
    <property type="molecule type" value="Genomic_DNA"/>
</dbReference>
<dbReference type="RefSeq" id="WP_137451802.1">
    <property type="nucleotide sequence ID" value="NZ_SZZH01000008.1"/>
</dbReference>
<reference evidence="6 7" key="1">
    <citation type="submission" date="2019-05" db="EMBL/GenBank/DDBJ databases">
        <title>Nakamurella sp. N5BH11, whole genome shotgun sequence.</title>
        <authorList>
            <person name="Tuo L."/>
        </authorList>
    </citation>
    <scope>NUCLEOTIDE SEQUENCE [LARGE SCALE GENOMIC DNA]</scope>
    <source>
        <strain evidence="6 7">N5BH11</strain>
    </source>
</reference>
<evidence type="ECO:0000313" key="7">
    <source>
        <dbReference type="Proteomes" id="UP000306985"/>
    </source>
</evidence>
<evidence type="ECO:0000256" key="1">
    <source>
        <dbReference type="ARBA" id="ARBA00009249"/>
    </source>
</evidence>
<dbReference type="PANTHER" id="PTHR11715">
    <property type="entry name" value="GLYCINE CLEAVAGE SYSTEM H PROTEIN"/>
    <property type="match status" value="1"/>
</dbReference>
<dbReference type="CDD" id="cd06848">
    <property type="entry name" value="GCS_H"/>
    <property type="match status" value="1"/>
</dbReference>
<dbReference type="GO" id="GO:0019464">
    <property type="term" value="P:glycine decarboxylation via glycine cleavage system"/>
    <property type="evidence" value="ECO:0007669"/>
    <property type="project" value="UniProtKB-UniRule"/>
</dbReference>
<comment type="similarity">
    <text evidence="1 3">Belongs to the GcvH family.</text>
</comment>
<evidence type="ECO:0000256" key="3">
    <source>
        <dbReference type="HAMAP-Rule" id="MF_00272"/>
    </source>
</evidence>
<dbReference type="NCBIfam" id="TIGR00527">
    <property type="entry name" value="gcvH"/>
    <property type="match status" value="1"/>
</dbReference>
<evidence type="ECO:0000256" key="4">
    <source>
        <dbReference type="PIRSR" id="PIRSR617453-50"/>
    </source>
</evidence>
<dbReference type="Gene3D" id="2.40.50.100">
    <property type="match status" value="1"/>
</dbReference>
<comment type="caution">
    <text evidence="6">The sequence shown here is derived from an EMBL/GenBank/DDBJ whole genome shotgun (WGS) entry which is preliminary data.</text>
</comment>
<name>A0A4U6Q8L4_9ACTN</name>
<feature type="modified residue" description="N6-lipoyllysine" evidence="3 4">
    <location>
        <position position="70"/>
    </location>
</feature>
<sequence>MIPDDLRYSTDHEWIRHLADTENTDGTPVVRVGITDYAQNSLGDIVFVQMPEPGTTVEVGDAIGEVESTKSVSDIFAPVAGTVVTRNDALDGSPELVNSDPYGDGWMVEIELSQPDQLGDLLDAAGYAGTIGEN</sequence>
<evidence type="ECO:0000313" key="6">
    <source>
        <dbReference type="EMBL" id="TKV56146.1"/>
    </source>
</evidence>
<dbReference type="InterPro" id="IPR003016">
    <property type="entry name" value="2-oxoA_DH_lipoyl-BS"/>
</dbReference>
<evidence type="ECO:0000256" key="2">
    <source>
        <dbReference type="ARBA" id="ARBA00022823"/>
    </source>
</evidence>
<dbReference type="OrthoDB" id="9796712at2"/>
<protein>
    <recommendedName>
        <fullName evidence="3">Glycine cleavage system H protein</fullName>
    </recommendedName>
</protein>
<gene>
    <name evidence="3 6" type="primary">gcvH</name>
    <name evidence="6" type="ORF">FDO65_21450</name>
</gene>
<feature type="domain" description="Lipoyl-binding" evidence="5">
    <location>
        <begin position="29"/>
        <end position="111"/>
    </location>
</feature>
<dbReference type="PROSITE" id="PS50968">
    <property type="entry name" value="BIOTINYL_LIPOYL"/>
    <property type="match status" value="1"/>
</dbReference>
<dbReference type="PANTHER" id="PTHR11715:SF3">
    <property type="entry name" value="GLYCINE CLEAVAGE SYSTEM H PROTEIN-RELATED"/>
    <property type="match status" value="1"/>
</dbReference>
<dbReference type="SUPFAM" id="SSF51230">
    <property type="entry name" value="Single hybrid motif"/>
    <property type="match status" value="1"/>
</dbReference>
<dbReference type="NCBIfam" id="NF002270">
    <property type="entry name" value="PRK01202.1"/>
    <property type="match status" value="1"/>
</dbReference>
<dbReference type="GO" id="GO:0009249">
    <property type="term" value="P:protein lipoylation"/>
    <property type="evidence" value="ECO:0007669"/>
    <property type="project" value="TreeGrafter"/>
</dbReference>
<comment type="function">
    <text evidence="3">The glycine cleavage system catalyzes the degradation of glycine. The H protein shuttles the methylamine group of glycine from the P protein to the T protein.</text>
</comment>
<dbReference type="InterPro" id="IPR033753">
    <property type="entry name" value="GCV_H/Fam206"/>
</dbReference>
<comment type="cofactor">
    <cofactor evidence="3">
        <name>(R)-lipoate</name>
        <dbReference type="ChEBI" id="CHEBI:83088"/>
    </cofactor>
    <text evidence="3">Binds 1 lipoyl cofactor covalently.</text>
</comment>
<dbReference type="InterPro" id="IPR002930">
    <property type="entry name" value="GCV_H"/>
</dbReference>
<accession>A0A4U6Q8L4</accession>
<proteinExistence type="inferred from homology"/>
<dbReference type="PROSITE" id="PS00189">
    <property type="entry name" value="LIPOYL"/>
    <property type="match status" value="1"/>
</dbReference>
<dbReference type="GO" id="GO:0005829">
    <property type="term" value="C:cytosol"/>
    <property type="evidence" value="ECO:0007669"/>
    <property type="project" value="TreeGrafter"/>
</dbReference>
<keyword evidence="2 3" id="KW-0450">Lipoyl</keyword>
<comment type="subunit">
    <text evidence="3">The glycine cleavage system is composed of four proteins: P, T, L and H.</text>
</comment>
<dbReference type="Pfam" id="PF01597">
    <property type="entry name" value="GCV_H"/>
    <property type="match status" value="1"/>
</dbReference>
<dbReference type="InterPro" id="IPR011053">
    <property type="entry name" value="Single_hybrid_motif"/>
</dbReference>
<dbReference type="GO" id="GO:0005960">
    <property type="term" value="C:glycine cleavage complex"/>
    <property type="evidence" value="ECO:0007669"/>
    <property type="project" value="InterPro"/>
</dbReference>
<dbReference type="HAMAP" id="MF_00272">
    <property type="entry name" value="GcvH"/>
    <property type="match status" value="1"/>
</dbReference>
<dbReference type="AlphaFoldDB" id="A0A4U6Q8L4"/>
<evidence type="ECO:0000259" key="5">
    <source>
        <dbReference type="PROSITE" id="PS50968"/>
    </source>
</evidence>
<organism evidence="6 7">
    <name type="scientific">Nakamurella flava</name>
    <dbReference type="NCBI Taxonomy" id="2576308"/>
    <lineage>
        <taxon>Bacteria</taxon>
        <taxon>Bacillati</taxon>
        <taxon>Actinomycetota</taxon>
        <taxon>Actinomycetes</taxon>
        <taxon>Nakamurellales</taxon>
        <taxon>Nakamurellaceae</taxon>
        <taxon>Nakamurella</taxon>
    </lineage>
</organism>
<dbReference type="InterPro" id="IPR017453">
    <property type="entry name" value="GCV_H_sub"/>
</dbReference>
<keyword evidence="7" id="KW-1185">Reference proteome</keyword>
<dbReference type="InterPro" id="IPR000089">
    <property type="entry name" value="Biotin_lipoyl"/>
</dbReference>
<dbReference type="Proteomes" id="UP000306985">
    <property type="component" value="Unassembled WGS sequence"/>
</dbReference>